<feature type="domain" description="AB hydrolase-1" evidence="2">
    <location>
        <begin position="18"/>
        <end position="243"/>
    </location>
</feature>
<dbReference type="STRING" id="1538553.JT25_006430"/>
<dbReference type="PRINTS" id="PR00111">
    <property type="entry name" value="ABHYDROLASE"/>
</dbReference>
<keyword evidence="4" id="KW-1185">Reference proteome</keyword>
<sequence>MTTIELAYDSFGEPGDTPLLIVHGFLAASRNWRSVAKRLAEQQHVYVLDMRNHGSSPHAEVLDYPSMAADLLAFMDGHGIEHAHLLGHSMGGKAVMWFALHYPERVAGLIVADIAPVSYQHSFDDLVDALSRLPVDSIGNRKQAEEALAEAVPDLAYRQFLLQNLLLKDGNYYWRINLDIIQKNAHHIVGFPDVGDRRFTRSVLFIGGGNSKYLDEEAIYAVFPQAKIAKIPDTGHWLYVEEPDAFCSLVGDWLLAA</sequence>
<gene>
    <name evidence="3" type="ORF">JT25_006430</name>
</gene>
<dbReference type="PANTHER" id="PTHR46118:SF4">
    <property type="entry name" value="PROTEIN ABHD11"/>
    <property type="match status" value="1"/>
</dbReference>
<dbReference type="PANTHER" id="PTHR46118">
    <property type="entry name" value="PROTEIN ABHD11"/>
    <property type="match status" value="1"/>
</dbReference>
<dbReference type="Pfam" id="PF00561">
    <property type="entry name" value="Abhydrolase_1"/>
    <property type="match status" value="1"/>
</dbReference>
<dbReference type="RefSeq" id="WP_036276476.1">
    <property type="nucleotide sequence ID" value="NZ_CP014476.1"/>
</dbReference>
<dbReference type="EMBL" id="CP014476">
    <property type="protein sequence ID" value="AMK76132.1"/>
    <property type="molecule type" value="Genomic_DNA"/>
</dbReference>
<dbReference type="InterPro" id="IPR000073">
    <property type="entry name" value="AB_hydrolase_1"/>
</dbReference>
<dbReference type="GO" id="GO:0016787">
    <property type="term" value="F:hydrolase activity"/>
    <property type="evidence" value="ECO:0007669"/>
    <property type="project" value="UniProtKB-KW"/>
</dbReference>
<dbReference type="Gene3D" id="3.40.50.1820">
    <property type="entry name" value="alpha/beta hydrolase"/>
    <property type="match status" value="1"/>
</dbReference>
<dbReference type="KEGG" id="mdn:JT25_006430"/>
<evidence type="ECO:0000313" key="4">
    <source>
        <dbReference type="Proteomes" id="UP000030512"/>
    </source>
</evidence>
<protein>
    <submittedName>
        <fullName evidence="3">Alpha/beta hydrolase</fullName>
    </submittedName>
</protein>
<evidence type="ECO:0000313" key="3">
    <source>
        <dbReference type="EMBL" id="AMK76132.1"/>
    </source>
</evidence>
<dbReference type="Proteomes" id="UP000030512">
    <property type="component" value="Chromosome"/>
</dbReference>
<keyword evidence="1 3" id="KW-0378">Hydrolase</keyword>
<proteinExistence type="predicted"/>
<organism evidence="3 4">
    <name type="scientific">Methylomonas denitrificans</name>
    <dbReference type="NCBI Taxonomy" id="1538553"/>
    <lineage>
        <taxon>Bacteria</taxon>
        <taxon>Pseudomonadati</taxon>
        <taxon>Pseudomonadota</taxon>
        <taxon>Gammaproteobacteria</taxon>
        <taxon>Methylococcales</taxon>
        <taxon>Methylococcaceae</taxon>
        <taxon>Methylomonas</taxon>
    </lineage>
</organism>
<accession>A0A126T220</accession>
<reference evidence="3 4" key="1">
    <citation type="journal article" date="2015" name="Environ. Microbiol.">
        <title>Methane oxidation coupled to nitrate reduction under hypoxia by the Gammaproteobacterium Methylomonas denitrificans, sp. nov. type strain FJG1.</title>
        <authorList>
            <person name="Kits K.D."/>
            <person name="Klotz M.G."/>
            <person name="Stein L.Y."/>
        </authorList>
    </citation>
    <scope>NUCLEOTIDE SEQUENCE [LARGE SCALE GENOMIC DNA]</scope>
    <source>
        <strain evidence="3 4">FJG1</strain>
    </source>
</reference>
<evidence type="ECO:0000256" key="1">
    <source>
        <dbReference type="ARBA" id="ARBA00022801"/>
    </source>
</evidence>
<name>A0A126T220_9GAMM</name>
<dbReference type="SUPFAM" id="SSF53474">
    <property type="entry name" value="alpha/beta-Hydrolases"/>
    <property type="match status" value="1"/>
</dbReference>
<dbReference type="OrthoDB" id="9808398at2"/>
<dbReference type="InterPro" id="IPR029058">
    <property type="entry name" value="AB_hydrolase_fold"/>
</dbReference>
<evidence type="ECO:0000259" key="2">
    <source>
        <dbReference type="Pfam" id="PF00561"/>
    </source>
</evidence>
<dbReference type="AlphaFoldDB" id="A0A126T220"/>